<evidence type="ECO:0000313" key="8">
    <source>
        <dbReference type="EMBL" id="GMM54535.1"/>
    </source>
</evidence>
<protein>
    <recommendedName>
        <fullName evidence="6">rRNA methyltransferase 2, mitochondrial</fullName>
    </recommendedName>
</protein>
<dbReference type="SUPFAM" id="SSF53335">
    <property type="entry name" value="S-adenosyl-L-methionine-dependent methyltransferases"/>
    <property type="match status" value="1"/>
</dbReference>
<dbReference type="PANTHER" id="PTHR10920">
    <property type="entry name" value="RIBOSOMAL RNA METHYLTRANSFERASE"/>
    <property type="match status" value="1"/>
</dbReference>
<evidence type="ECO:0000256" key="6">
    <source>
        <dbReference type="ARBA" id="ARBA00041184"/>
    </source>
</evidence>
<evidence type="ECO:0000256" key="3">
    <source>
        <dbReference type="ARBA" id="ARBA00022603"/>
    </source>
</evidence>
<dbReference type="Gene3D" id="3.40.50.150">
    <property type="entry name" value="Vaccinia Virus protein VP39"/>
    <property type="match status" value="1"/>
</dbReference>
<keyword evidence="9" id="KW-1185">Reference proteome</keyword>
<evidence type="ECO:0000256" key="5">
    <source>
        <dbReference type="ARBA" id="ARBA00022691"/>
    </source>
</evidence>
<dbReference type="InterPro" id="IPR002877">
    <property type="entry name" value="RNA_MeTrfase_FtsJ_dom"/>
</dbReference>
<evidence type="ECO:0000259" key="7">
    <source>
        <dbReference type="Pfam" id="PF01728"/>
    </source>
</evidence>
<dbReference type="InterPro" id="IPR015507">
    <property type="entry name" value="rRNA-MeTfrase_E"/>
</dbReference>
<feature type="domain" description="Ribosomal RNA methyltransferase FtsJ" evidence="7">
    <location>
        <begin position="161"/>
        <end position="402"/>
    </location>
</feature>
<sequence length="414" mass="47031">MVTEQGIRKRQETSVGNNPACLPVSQMVIILTHTDRSGPAIVYSDRFLFTLQHIRVSLNHGYVSREKCGQIIETGVDALTIQLACKQNGSHQHFTKGYREHGIVNSTPLMTYISTGIRLPLLKSPLRVLQCLRSNSSSQNRWLQRSRSDVYSREAKLKNLRSRAAFKLMEIDDKYHLFDKTKPQAVLDLGFAPGSWSQVARMRTNPKAVIMGVDILPCRPLEGVHAIQANILSRNTHNMIRLFFNEQFHLNVTDEVDPERGYFNREYMDTDPSKDKSASLTDVSEILPVDVVMSDMYVPLPRDFSSANLSSNITNMPYYRLMNTSGVAVRDHLRSVDLCDAALVTAIDLLKPGGTFVCKLYTGKEEQLFKKRLRKVFSRVHMFKPQSSRSMSKEVYYIGQGKRHPIDKVDVFTA</sequence>
<organism evidence="8 9">
    <name type="scientific">Maudiozyma humilis</name>
    <name type="common">Sour dough yeast</name>
    <name type="synonym">Kazachstania humilis</name>
    <dbReference type="NCBI Taxonomy" id="51915"/>
    <lineage>
        <taxon>Eukaryota</taxon>
        <taxon>Fungi</taxon>
        <taxon>Dikarya</taxon>
        <taxon>Ascomycota</taxon>
        <taxon>Saccharomycotina</taxon>
        <taxon>Saccharomycetes</taxon>
        <taxon>Saccharomycetales</taxon>
        <taxon>Saccharomycetaceae</taxon>
        <taxon>Maudiozyma</taxon>
    </lineage>
</organism>
<gene>
    <name evidence="8" type="ORF">DAKH74_011510</name>
</gene>
<comment type="similarity">
    <text evidence="1">Belongs to the class I-like SAM-binding methyltransferase superfamily. RNA methyltransferase RlmE family.</text>
</comment>
<evidence type="ECO:0000313" key="9">
    <source>
        <dbReference type="Proteomes" id="UP001377567"/>
    </source>
</evidence>
<dbReference type="AlphaFoldDB" id="A0AAV5RSP4"/>
<keyword evidence="3 8" id="KW-0489">Methyltransferase</keyword>
<dbReference type="Pfam" id="PF01728">
    <property type="entry name" value="FtsJ"/>
    <property type="match status" value="1"/>
</dbReference>
<accession>A0AAV5RSP4</accession>
<dbReference type="GO" id="GO:0005739">
    <property type="term" value="C:mitochondrion"/>
    <property type="evidence" value="ECO:0007669"/>
    <property type="project" value="TreeGrafter"/>
</dbReference>
<reference evidence="8 9" key="1">
    <citation type="journal article" date="2023" name="Elife">
        <title>Identification of key yeast species and microbe-microbe interactions impacting larval growth of Drosophila in the wild.</title>
        <authorList>
            <person name="Mure A."/>
            <person name="Sugiura Y."/>
            <person name="Maeda R."/>
            <person name="Honda K."/>
            <person name="Sakurai N."/>
            <person name="Takahashi Y."/>
            <person name="Watada M."/>
            <person name="Katoh T."/>
            <person name="Gotoh A."/>
            <person name="Gotoh Y."/>
            <person name="Taniguchi I."/>
            <person name="Nakamura K."/>
            <person name="Hayashi T."/>
            <person name="Katayama T."/>
            <person name="Uemura T."/>
            <person name="Hattori Y."/>
        </authorList>
    </citation>
    <scope>NUCLEOTIDE SEQUENCE [LARGE SCALE GENOMIC DNA]</scope>
    <source>
        <strain evidence="8 9">KH-74</strain>
    </source>
</reference>
<evidence type="ECO:0000256" key="2">
    <source>
        <dbReference type="ARBA" id="ARBA00022552"/>
    </source>
</evidence>
<keyword evidence="4" id="KW-0808">Transferase</keyword>
<dbReference type="InterPro" id="IPR050082">
    <property type="entry name" value="RNA_methyltr_RlmE"/>
</dbReference>
<dbReference type="PANTHER" id="PTHR10920:SF18">
    <property type="entry name" value="RRNA METHYLTRANSFERASE 2, MITOCHONDRIAL"/>
    <property type="match status" value="1"/>
</dbReference>
<evidence type="ECO:0000256" key="4">
    <source>
        <dbReference type="ARBA" id="ARBA00022679"/>
    </source>
</evidence>
<dbReference type="InterPro" id="IPR029063">
    <property type="entry name" value="SAM-dependent_MTases_sf"/>
</dbReference>
<name>A0AAV5RSP4_MAUHU</name>
<keyword evidence="5" id="KW-0949">S-adenosyl-L-methionine</keyword>
<dbReference type="HAMAP" id="MF_01547">
    <property type="entry name" value="RNA_methyltr_E"/>
    <property type="match status" value="1"/>
</dbReference>
<proteinExistence type="inferred from homology"/>
<dbReference type="EMBL" id="BTGD01000003">
    <property type="protein sequence ID" value="GMM54535.1"/>
    <property type="molecule type" value="Genomic_DNA"/>
</dbReference>
<dbReference type="Proteomes" id="UP001377567">
    <property type="component" value="Unassembled WGS sequence"/>
</dbReference>
<evidence type="ECO:0000256" key="1">
    <source>
        <dbReference type="ARBA" id="ARBA00009258"/>
    </source>
</evidence>
<dbReference type="GO" id="GO:0008650">
    <property type="term" value="F:rRNA (uridine-2'-O-)-methyltransferase activity"/>
    <property type="evidence" value="ECO:0007669"/>
    <property type="project" value="TreeGrafter"/>
</dbReference>
<keyword evidence="2" id="KW-0698">rRNA processing</keyword>
<comment type="caution">
    <text evidence="8">The sequence shown here is derived from an EMBL/GenBank/DDBJ whole genome shotgun (WGS) entry which is preliminary data.</text>
</comment>